<evidence type="ECO:0000313" key="15">
    <source>
        <dbReference type="EMBL" id="PCI93221.1"/>
    </source>
</evidence>
<evidence type="ECO:0000256" key="6">
    <source>
        <dbReference type="ARBA" id="ARBA00009541"/>
    </source>
</evidence>
<dbReference type="Gene3D" id="3.20.20.70">
    <property type="entry name" value="Aldolase class I"/>
    <property type="match status" value="1"/>
</dbReference>
<evidence type="ECO:0000256" key="8">
    <source>
        <dbReference type="ARBA" id="ARBA00022723"/>
    </source>
</evidence>
<dbReference type="EC" id="5.1.3.1" evidence="7 10"/>
<feature type="binding site" evidence="14">
    <location>
        <position position="12"/>
    </location>
    <ligand>
        <name>substrate</name>
    </ligand>
</feature>
<dbReference type="PANTHER" id="PTHR11749">
    <property type="entry name" value="RIBULOSE-5-PHOSPHATE-3-EPIMERASE"/>
    <property type="match status" value="1"/>
</dbReference>
<evidence type="ECO:0000313" key="16">
    <source>
        <dbReference type="Proteomes" id="UP000217838"/>
    </source>
</evidence>
<proteinExistence type="inferred from homology"/>
<evidence type="ECO:0000256" key="5">
    <source>
        <dbReference type="ARBA" id="ARBA00001954"/>
    </source>
</evidence>
<evidence type="ECO:0000256" key="4">
    <source>
        <dbReference type="ARBA" id="ARBA00001947"/>
    </source>
</evidence>
<sequence>MSKQPIVKIEPSIFAADFGKLADEAKRAEDSGADAIHFDIMDGHFAPNLSLSQKSLAAVNKATDLYLDVHIMVYNPYEYIERLIECGADSITFHFEATEDVEDTLQYIRKCNVKAGLAFCPETTVTMATKYLDKCDLILLMTVHPGFGGQAFLPKVLDKIRFLRDACNKLDIRQGGVVVSERSSSAIKKLPGFDLQVDGGVDDKTAPLCVEAGANLLVSGSYLYKALDMRSCVDNLRSLKPKEG</sequence>
<evidence type="ECO:0000256" key="3">
    <source>
        <dbReference type="ARBA" id="ARBA00001941"/>
    </source>
</evidence>
<feature type="binding site" evidence="13">
    <location>
        <position position="37"/>
    </location>
    <ligand>
        <name>a divalent metal cation</name>
        <dbReference type="ChEBI" id="CHEBI:60240"/>
    </ligand>
</feature>
<keyword evidence="13" id="KW-0464">Manganese</keyword>
<comment type="cofactor">
    <cofactor evidence="3">
        <name>Co(2+)</name>
        <dbReference type="ChEBI" id="CHEBI:48828"/>
    </cofactor>
</comment>
<feature type="active site" description="Proton acceptor" evidence="12">
    <location>
        <position position="39"/>
    </location>
</feature>
<name>A0A2A4YEV2_UNCAE</name>
<keyword evidence="9 11" id="KW-0413">Isomerase</keyword>
<dbReference type="EMBL" id="NVUU01000068">
    <property type="protein sequence ID" value="PCI93221.1"/>
    <property type="molecule type" value="Genomic_DNA"/>
</dbReference>
<evidence type="ECO:0000256" key="12">
    <source>
        <dbReference type="PIRSR" id="PIRSR001461-1"/>
    </source>
</evidence>
<feature type="binding site" evidence="14">
    <location>
        <begin position="220"/>
        <end position="221"/>
    </location>
    <ligand>
        <name>substrate</name>
    </ligand>
</feature>
<gene>
    <name evidence="15" type="primary">rpe</name>
    <name evidence="15" type="ORF">COB11_05685</name>
</gene>
<keyword evidence="13" id="KW-0862">Zinc</keyword>
<dbReference type="PROSITE" id="PS01086">
    <property type="entry name" value="RIBUL_P_3_EPIMER_2"/>
    <property type="match status" value="1"/>
</dbReference>
<dbReference type="InterPro" id="IPR013785">
    <property type="entry name" value="Aldolase_TIM"/>
</dbReference>
<dbReference type="InterPro" id="IPR000056">
    <property type="entry name" value="Ribul_P_3_epim-like"/>
</dbReference>
<evidence type="ECO:0000256" key="10">
    <source>
        <dbReference type="NCBIfam" id="TIGR01163"/>
    </source>
</evidence>
<dbReference type="NCBIfam" id="NF004076">
    <property type="entry name" value="PRK05581.1-4"/>
    <property type="match status" value="1"/>
</dbReference>
<dbReference type="NCBIfam" id="TIGR01163">
    <property type="entry name" value="rpe"/>
    <property type="match status" value="1"/>
</dbReference>
<dbReference type="InterPro" id="IPR026019">
    <property type="entry name" value="Ribul_P_3_epim"/>
</dbReference>
<dbReference type="GO" id="GO:0006098">
    <property type="term" value="P:pentose-phosphate shunt"/>
    <property type="evidence" value="ECO:0007669"/>
    <property type="project" value="UniProtKB-UniRule"/>
</dbReference>
<feature type="binding site" evidence="13">
    <location>
        <position position="198"/>
    </location>
    <ligand>
        <name>a divalent metal cation</name>
        <dbReference type="ChEBI" id="CHEBI:60240"/>
    </ligand>
</feature>
<dbReference type="FunFam" id="3.20.20.70:FF:000004">
    <property type="entry name" value="Ribulose-phosphate 3-epimerase"/>
    <property type="match status" value="1"/>
</dbReference>
<evidence type="ECO:0000256" key="13">
    <source>
        <dbReference type="PIRSR" id="PIRSR001461-2"/>
    </source>
</evidence>
<keyword evidence="8 13" id="KW-0479">Metal-binding</keyword>
<dbReference type="SUPFAM" id="SSF51366">
    <property type="entry name" value="Ribulose-phoshate binding barrel"/>
    <property type="match status" value="1"/>
</dbReference>
<feature type="binding site" evidence="14">
    <location>
        <begin position="146"/>
        <end position="149"/>
    </location>
    <ligand>
        <name>substrate</name>
    </ligand>
</feature>
<comment type="cofactor">
    <cofactor evidence="2">
        <name>Mn(2+)</name>
        <dbReference type="ChEBI" id="CHEBI:29035"/>
    </cofactor>
</comment>
<comment type="cofactor">
    <cofactor evidence="13">
        <name>a divalent metal cation</name>
        <dbReference type="ChEBI" id="CHEBI:60240"/>
    </cofactor>
    <text evidence="13">Binds 1 divalent metal cation per subunit.</text>
</comment>
<comment type="cofactor">
    <cofactor evidence="4">
        <name>Zn(2+)</name>
        <dbReference type="ChEBI" id="CHEBI:29105"/>
    </cofactor>
</comment>
<keyword evidence="13" id="KW-0170">Cobalt</keyword>
<comment type="cofactor">
    <cofactor evidence="5">
        <name>Fe(2+)</name>
        <dbReference type="ChEBI" id="CHEBI:29033"/>
    </cofactor>
</comment>
<comment type="caution">
    <text evidence="15">The sequence shown here is derived from an EMBL/GenBank/DDBJ whole genome shotgun (WGS) entry which is preliminary data.</text>
</comment>
<dbReference type="GO" id="GO:0046872">
    <property type="term" value="F:metal ion binding"/>
    <property type="evidence" value="ECO:0007669"/>
    <property type="project" value="UniProtKB-KW"/>
</dbReference>
<protein>
    <recommendedName>
        <fullName evidence="7 10">Ribulose-phosphate 3-epimerase</fullName>
        <ecNumber evidence="7 10">5.1.3.1</ecNumber>
    </recommendedName>
</protein>
<dbReference type="GO" id="GO:0004750">
    <property type="term" value="F:D-ribulose-phosphate 3-epimerase activity"/>
    <property type="evidence" value="ECO:0007669"/>
    <property type="project" value="UniProtKB-UniRule"/>
</dbReference>
<dbReference type="CDD" id="cd00429">
    <property type="entry name" value="RPE"/>
    <property type="match status" value="1"/>
</dbReference>
<dbReference type="InterPro" id="IPR011060">
    <property type="entry name" value="RibuloseP-bd_barrel"/>
</dbReference>
<evidence type="ECO:0000256" key="7">
    <source>
        <dbReference type="ARBA" id="ARBA00013188"/>
    </source>
</evidence>
<feature type="active site" description="Proton donor" evidence="12">
    <location>
        <position position="198"/>
    </location>
</feature>
<feature type="binding site" evidence="13">
    <location>
        <position position="39"/>
    </location>
    <ligand>
        <name>a divalent metal cation</name>
        <dbReference type="ChEBI" id="CHEBI:60240"/>
    </ligand>
</feature>
<evidence type="ECO:0000256" key="11">
    <source>
        <dbReference type="PIRNR" id="PIRNR001461"/>
    </source>
</evidence>
<dbReference type="Proteomes" id="UP000217838">
    <property type="component" value="Unassembled WGS sequence"/>
</dbReference>
<feature type="binding site" evidence="14">
    <location>
        <position position="200"/>
    </location>
    <ligand>
        <name>substrate</name>
    </ligand>
</feature>
<dbReference type="PIRSF" id="PIRSF001461">
    <property type="entry name" value="RPE"/>
    <property type="match status" value="1"/>
</dbReference>
<evidence type="ECO:0000256" key="1">
    <source>
        <dbReference type="ARBA" id="ARBA00001782"/>
    </source>
</evidence>
<evidence type="ECO:0000256" key="9">
    <source>
        <dbReference type="ARBA" id="ARBA00023235"/>
    </source>
</evidence>
<feature type="binding site" evidence="13">
    <location>
        <position position="70"/>
    </location>
    <ligand>
        <name>a divalent metal cation</name>
        <dbReference type="ChEBI" id="CHEBI:60240"/>
    </ligand>
</feature>
<comment type="catalytic activity">
    <reaction evidence="1 11">
        <text>D-ribulose 5-phosphate = D-xylulose 5-phosphate</text>
        <dbReference type="Rhea" id="RHEA:13677"/>
        <dbReference type="ChEBI" id="CHEBI:57737"/>
        <dbReference type="ChEBI" id="CHEBI:58121"/>
        <dbReference type="EC" id="5.1.3.1"/>
    </reaction>
</comment>
<dbReference type="GO" id="GO:0005975">
    <property type="term" value="P:carbohydrate metabolic process"/>
    <property type="evidence" value="ECO:0007669"/>
    <property type="project" value="InterPro"/>
</dbReference>
<accession>A0A2A4YEV2</accession>
<evidence type="ECO:0000256" key="2">
    <source>
        <dbReference type="ARBA" id="ARBA00001936"/>
    </source>
</evidence>
<organism evidence="15 16">
    <name type="scientific">Aerophobetes bacterium</name>
    <dbReference type="NCBI Taxonomy" id="2030807"/>
    <lineage>
        <taxon>Bacteria</taxon>
        <taxon>Candidatus Aerophobota</taxon>
    </lineage>
</organism>
<reference evidence="16" key="1">
    <citation type="submission" date="2017-08" db="EMBL/GenBank/DDBJ databases">
        <title>A dynamic microbial community with high functional redundancy inhabits the cold, oxic subseafloor aquifer.</title>
        <authorList>
            <person name="Tully B.J."/>
            <person name="Wheat C.G."/>
            <person name="Glazer B.T."/>
            <person name="Huber J.A."/>
        </authorList>
    </citation>
    <scope>NUCLEOTIDE SEQUENCE [LARGE SCALE GENOMIC DNA]</scope>
</reference>
<dbReference type="GO" id="GO:0005737">
    <property type="term" value="C:cytoplasm"/>
    <property type="evidence" value="ECO:0007669"/>
    <property type="project" value="UniProtKB-ARBA"/>
</dbReference>
<dbReference type="Pfam" id="PF00834">
    <property type="entry name" value="Ribul_P_3_epim"/>
    <property type="match status" value="1"/>
</dbReference>
<dbReference type="AlphaFoldDB" id="A0A2A4YEV2"/>
<keyword evidence="11" id="KW-0119">Carbohydrate metabolism</keyword>
<evidence type="ECO:0000256" key="14">
    <source>
        <dbReference type="PIRSR" id="PIRSR001461-3"/>
    </source>
</evidence>
<comment type="similarity">
    <text evidence="6 11">Belongs to the ribulose-phosphate 3-epimerase family.</text>
</comment>
<feature type="binding site" evidence="14">
    <location>
        <position position="70"/>
    </location>
    <ligand>
        <name>substrate</name>
    </ligand>
</feature>